<proteinExistence type="predicted"/>
<dbReference type="CDD" id="cd03714">
    <property type="entry name" value="RT_DIRS1"/>
    <property type="match status" value="1"/>
</dbReference>
<dbReference type="EMBL" id="VSWD01000005">
    <property type="protein sequence ID" value="KAK3101980.1"/>
    <property type="molecule type" value="Genomic_DNA"/>
</dbReference>
<dbReference type="InterPro" id="IPR036397">
    <property type="entry name" value="RNaseH_sf"/>
</dbReference>
<dbReference type="SUPFAM" id="SSF56672">
    <property type="entry name" value="DNA/RNA polymerases"/>
    <property type="match status" value="1"/>
</dbReference>
<dbReference type="PANTHER" id="PTHR33050">
    <property type="entry name" value="REVERSE TRANSCRIPTASE DOMAIN-CONTAINING PROTEIN"/>
    <property type="match status" value="1"/>
</dbReference>
<organism evidence="2 3">
    <name type="scientific">Pinctada imbricata</name>
    <name type="common">Atlantic pearl-oyster</name>
    <name type="synonym">Pinctada martensii</name>
    <dbReference type="NCBI Taxonomy" id="66713"/>
    <lineage>
        <taxon>Eukaryota</taxon>
        <taxon>Metazoa</taxon>
        <taxon>Spiralia</taxon>
        <taxon>Lophotrochozoa</taxon>
        <taxon>Mollusca</taxon>
        <taxon>Bivalvia</taxon>
        <taxon>Autobranchia</taxon>
        <taxon>Pteriomorphia</taxon>
        <taxon>Pterioida</taxon>
        <taxon>Pterioidea</taxon>
        <taxon>Pteriidae</taxon>
        <taxon>Pinctada</taxon>
    </lineage>
</organism>
<keyword evidence="3" id="KW-1185">Reference proteome</keyword>
<dbReference type="Gene3D" id="3.30.70.270">
    <property type="match status" value="1"/>
</dbReference>
<gene>
    <name evidence="2" type="ORF">FSP39_007800</name>
</gene>
<dbReference type="InterPro" id="IPR043502">
    <property type="entry name" value="DNA/RNA_pol_sf"/>
</dbReference>
<dbReference type="InterPro" id="IPR043128">
    <property type="entry name" value="Rev_trsase/Diguanyl_cyclase"/>
</dbReference>
<dbReference type="Proteomes" id="UP001186944">
    <property type="component" value="Unassembled WGS sequence"/>
</dbReference>
<accession>A0AA88YBL1</accession>
<dbReference type="Gene3D" id="3.10.10.10">
    <property type="entry name" value="HIV Type 1 Reverse Transcriptase, subunit A, domain 1"/>
    <property type="match status" value="1"/>
</dbReference>
<reference evidence="2" key="1">
    <citation type="submission" date="2019-08" db="EMBL/GenBank/DDBJ databases">
        <title>The improved chromosome-level genome for the pearl oyster Pinctada fucata martensii using PacBio sequencing and Hi-C.</title>
        <authorList>
            <person name="Zheng Z."/>
        </authorList>
    </citation>
    <scope>NUCLEOTIDE SEQUENCE</scope>
    <source>
        <strain evidence="2">ZZ-2019</strain>
        <tissue evidence="2">Adductor muscle</tissue>
    </source>
</reference>
<evidence type="ECO:0000313" key="2">
    <source>
        <dbReference type="EMBL" id="KAK3101980.1"/>
    </source>
</evidence>
<dbReference type="CDD" id="cd09275">
    <property type="entry name" value="RNase_HI_RT_DIRS1"/>
    <property type="match status" value="1"/>
</dbReference>
<protein>
    <recommendedName>
        <fullName evidence="1">Reverse transcriptase domain-containing protein</fullName>
    </recommendedName>
</protein>
<dbReference type="InterPro" id="IPR000477">
    <property type="entry name" value="RT_dom"/>
</dbReference>
<dbReference type="AlphaFoldDB" id="A0AA88YBL1"/>
<dbReference type="InterPro" id="IPR052055">
    <property type="entry name" value="Hepadnavirus_pol/RT"/>
</dbReference>
<dbReference type="Gene3D" id="3.30.420.10">
    <property type="entry name" value="Ribonuclease H-like superfamily/Ribonuclease H"/>
    <property type="match status" value="1"/>
</dbReference>
<sequence>MPYQKHPIRGITFSKEEQILIALEIEKLIDKGVIYEVERTKDEFISNIFVRPKKDGSHRIIFNVKKLNEDIEHHHFKMDTLKSALQILKPNCWFASIDLKDAYYSISVALEDRKYLRFLWNDKCFEFSCLPMGLTSSPRVFTKLLKPVFSILHQRGFSSVIYIDDILLVGDTFEDCEANIRNTMSMLDNLGFTVHPGKSVLTPTQNIPFLGFNLNSLSMTVRLLPDKAQDIVDLCNSLICRKEIKLRELAKIIGKFVAATPGVQYAQLHYKSLEIEKDKHLKLVKGDYEAKCTLSQESVTELVWWKNNIHDSCGFLIEKDVNLTIQTDSSLSGWGAYVVETKQKTGGHWSYIEQNAHINILELKAAFLALQSFCTPKNDIHVSLQMDNMVAVSYINNMGGRKCELNSLCKQIWDWCINRDIYISAKHLPGVENVQADRLSRKLNDDMEWMLNDNTFQKIMTIYSLKNGIDLFASRLNYRLPLYVSYLPDPNAIAVDAFSMKWNTNFMYMFPPFSILGRVLAKINQDKAEAVMVAPIWPTQHWFPLLLNMISEQSYILPRSSKTLLMPTNMSRQHPLKKMYLGCFRLSGNCWRAKEYRMKLSTQLPAHGANQPESSIGHISKNGCHFVIGTRVIHLRHLL</sequence>
<dbReference type="GO" id="GO:0003676">
    <property type="term" value="F:nucleic acid binding"/>
    <property type="evidence" value="ECO:0007669"/>
    <property type="project" value="InterPro"/>
</dbReference>
<feature type="domain" description="Reverse transcriptase" evidence="1">
    <location>
        <begin position="32"/>
        <end position="214"/>
    </location>
</feature>
<evidence type="ECO:0000313" key="3">
    <source>
        <dbReference type="Proteomes" id="UP001186944"/>
    </source>
</evidence>
<dbReference type="PROSITE" id="PS50878">
    <property type="entry name" value="RT_POL"/>
    <property type="match status" value="1"/>
</dbReference>
<dbReference type="GO" id="GO:0006259">
    <property type="term" value="P:DNA metabolic process"/>
    <property type="evidence" value="ECO:0007669"/>
    <property type="project" value="UniProtKB-ARBA"/>
</dbReference>
<dbReference type="PANTHER" id="PTHR33050:SF7">
    <property type="entry name" value="RIBONUCLEASE H"/>
    <property type="match status" value="1"/>
</dbReference>
<comment type="caution">
    <text evidence="2">The sequence shown here is derived from an EMBL/GenBank/DDBJ whole genome shotgun (WGS) entry which is preliminary data.</text>
</comment>
<dbReference type="Pfam" id="PF00078">
    <property type="entry name" value="RVT_1"/>
    <property type="match status" value="1"/>
</dbReference>
<name>A0AA88YBL1_PINIB</name>
<evidence type="ECO:0000259" key="1">
    <source>
        <dbReference type="PROSITE" id="PS50878"/>
    </source>
</evidence>